<gene>
    <name evidence="3" type="ORF">LAZ67_13002857</name>
</gene>
<feature type="compositionally biased region" description="Polar residues" evidence="1">
    <location>
        <begin position="138"/>
        <end position="150"/>
    </location>
</feature>
<protein>
    <submittedName>
        <fullName evidence="3">MTSS1</fullName>
    </submittedName>
</protein>
<dbReference type="Pfam" id="PF08397">
    <property type="entry name" value="IMD"/>
    <property type="match status" value="1"/>
</dbReference>
<keyword evidence="4" id="KW-1185">Reference proteome</keyword>
<evidence type="ECO:0000313" key="4">
    <source>
        <dbReference type="Proteomes" id="UP001235939"/>
    </source>
</evidence>
<organism evidence="3 4">
    <name type="scientific">Cordylochernes scorpioides</name>
    <dbReference type="NCBI Taxonomy" id="51811"/>
    <lineage>
        <taxon>Eukaryota</taxon>
        <taxon>Metazoa</taxon>
        <taxon>Ecdysozoa</taxon>
        <taxon>Arthropoda</taxon>
        <taxon>Chelicerata</taxon>
        <taxon>Arachnida</taxon>
        <taxon>Pseudoscorpiones</taxon>
        <taxon>Cheliferoidea</taxon>
        <taxon>Chernetidae</taxon>
        <taxon>Cordylochernes</taxon>
    </lineage>
</organism>
<dbReference type="InterPro" id="IPR030127">
    <property type="entry name" value="MTSS1/MTSS2"/>
</dbReference>
<feature type="region of interest" description="Disordered" evidence="1">
    <location>
        <begin position="138"/>
        <end position="176"/>
    </location>
</feature>
<name>A0ABY6L580_9ARAC</name>
<feature type="domain" description="IMD" evidence="2">
    <location>
        <begin position="1"/>
        <end position="111"/>
    </location>
</feature>
<dbReference type="PROSITE" id="PS51338">
    <property type="entry name" value="IMD"/>
    <property type="match status" value="1"/>
</dbReference>
<dbReference type="Proteomes" id="UP001235939">
    <property type="component" value="Chromosome 13"/>
</dbReference>
<dbReference type="SUPFAM" id="SSF103657">
    <property type="entry name" value="BAR/IMD domain-like"/>
    <property type="match status" value="1"/>
</dbReference>
<dbReference type="InterPro" id="IPR027267">
    <property type="entry name" value="AH/BAR_dom_sf"/>
</dbReference>
<feature type="compositionally biased region" description="Low complexity" evidence="1">
    <location>
        <begin position="151"/>
        <end position="171"/>
    </location>
</feature>
<dbReference type="Gene3D" id="1.20.1270.60">
    <property type="entry name" value="Arfaptin homology (AH) domain/BAR domain"/>
    <property type="match status" value="1"/>
</dbReference>
<sequence>MLYTICLSSNIQDHLILPLQDRLEEWRKISYQLDKDHAKEFKRVKHEIKKRSSDTLRLQKKAKKGGRGQQRTLDSALQDVNDRYLLLEESERQAVRKALIEERSRFCYFVSFITPVVVTSSLSSGCCCLTSLYETWQTPPNSPPSLGSRKSSMCSISSLNSSSSGSTSSPSHRQPQLPVLRVPSISSQDSGFTSQDHLCTRLAATPPLPGSAPPPPGPASLDFSSPPNATWPNLQDTLQFERAAASILKSQHPRPHTISTGDYTFLTLSGGWKHSIIGTSVKPLCKNSQLYFHSYPFIKVLITGPTFLFVSFEIELFIKSKISICIYSTSSNSSHPLGLYNKYLVVQATFQKDLAVILAQNLHFNSDFHHHDCCSFTMAWNQQDLIVKPPRNIQL</sequence>
<proteinExistence type="predicted"/>
<evidence type="ECO:0000313" key="3">
    <source>
        <dbReference type="EMBL" id="UYV76148.1"/>
    </source>
</evidence>
<dbReference type="PANTHER" id="PTHR15708">
    <property type="entry name" value="ACTIN BUNDLING/MISSING IN METASTASIS-RELATED"/>
    <property type="match status" value="1"/>
</dbReference>
<evidence type="ECO:0000259" key="2">
    <source>
        <dbReference type="PROSITE" id="PS51338"/>
    </source>
</evidence>
<dbReference type="EMBL" id="CP092875">
    <property type="protein sequence ID" value="UYV76148.1"/>
    <property type="molecule type" value="Genomic_DNA"/>
</dbReference>
<accession>A0ABY6L580</accession>
<reference evidence="3 4" key="1">
    <citation type="submission" date="2022-01" db="EMBL/GenBank/DDBJ databases">
        <title>A chromosomal length assembly of Cordylochernes scorpioides.</title>
        <authorList>
            <person name="Zeh D."/>
            <person name="Zeh J."/>
        </authorList>
    </citation>
    <scope>NUCLEOTIDE SEQUENCE [LARGE SCALE GENOMIC DNA]</scope>
    <source>
        <strain evidence="3">IN4F17</strain>
        <tissue evidence="3">Whole Body</tissue>
    </source>
</reference>
<dbReference type="InterPro" id="IPR013606">
    <property type="entry name" value="I-BAR_dom"/>
</dbReference>
<dbReference type="PANTHER" id="PTHR15708:SF4">
    <property type="entry name" value="FI21477P1-RELATED"/>
    <property type="match status" value="1"/>
</dbReference>
<evidence type="ECO:0000256" key="1">
    <source>
        <dbReference type="SAM" id="MobiDB-lite"/>
    </source>
</evidence>